<dbReference type="EMBL" id="AYKW01000011">
    <property type="protein sequence ID" value="PIL32251.1"/>
    <property type="molecule type" value="Genomic_DNA"/>
</dbReference>
<feature type="compositionally biased region" description="Basic residues" evidence="1">
    <location>
        <begin position="27"/>
        <end position="37"/>
    </location>
</feature>
<evidence type="ECO:0000313" key="2">
    <source>
        <dbReference type="EMBL" id="PIL32251.1"/>
    </source>
</evidence>
<dbReference type="OrthoDB" id="3252362at2759"/>
<comment type="caution">
    <text evidence="2">The sequence shown here is derived from an EMBL/GenBank/DDBJ whole genome shotgun (WGS) entry which is preliminary data.</text>
</comment>
<dbReference type="Pfam" id="PF18759">
    <property type="entry name" value="Plavaka"/>
    <property type="match status" value="1"/>
</dbReference>
<accession>A0A2G8SER9</accession>
<sequence length="925" mass="103937">MTSKSIKRAAKKTHLCTGCGRKFTAVGRKRHLRRTSKPKCIAVRDSEQLSDSQDSDDEDGSSTPSTNSPGSSPALDAPDLSPQPFSGDFYGEYTAEDFDDYVEYDGDGDEDNGDGLGSGDEEAEAGDPEDADDGEEDDEDAANFEEEQGWEPPPPDSFDLDTDGDGDGDHTVDGEGEPGPTQRRANEHLRTRTFAVRFPGPHAGSPLSQQRESTFYEQYESASHDDDDLNNDYYPFNSRLDWKITKWAKMHGPGSTAVSELLDIDDLVELLGLSFKNSRELNMIIDEKLASGRPRFIRREIVVAGESFEVFYRDVIQCVRALYGDPEFAGILVFAPERHYADPDHTVRVYFDMHTGRWWWDTQKELEKQKPGATIIPIIISSDKTQLTVFGSKTAYPVYLTIGNLPKDVRRKPSRRGQILLAYLPSSRLEHITSKAARRRVVANLFHHCLSTILKPLIKAGIFGITVTSGDGVLLVTCCKNKTCPKCDIDPAEIGDHTEADRPLRNLTNILAALAEVGNSPAAFRRSCLEAGIKPVVHPFWEKLPFVHIFRSITPDILHQLYQGVIRHLVNWLKAAFGPEELDAHCRRLPPNQQLHAFPKGITTLQKVTGKEHADICRFLLGLVTGLPLRSQAGLSPVRLIRAVRAILDFLYLAQYPAHTSGTLELLNDALRRFHQNKAIFVDLGIRDNWHIPKLHSLDHYLVSIKLFGTTDNYDTQYTERLHIDFAKDAYRATNRKDEFPQMTLWLERREKVLHHEAYIEWRLCRRAARERAARSDPAVSSAPPYIPPSTDPSVLPPLPTKPLTQMTLAKWPSVKSVCFQHAASFYGANQLQDALARFVVRYRDPTLTDHQVKQAAQRTVFRFGAVPVWHKIKLVLEDAQHLGVMEVIRDTVHARPERKDSQGRTVPARFDTVLVNDGTGGFGE</sequence>
<feature type="compositionally biased region" description="Acidic residues" evidence="1">
    <location>
        <begin position="94"/>
        <end position="149"/>
    </location>
</feature>
<dbReference type="Proteomes" id="UP000230002">
    <property type="component" value="Unassembled WGS sequence"/>
</dbReference>
<protein>
    <submittedName>
        <fullName evidence="2">Uncharacterized protein</fullName>
    </submittedName>
</protein>
<dbReference type="InterPro" id="IPR041078">
    <property type="entry name" value="Plavaka"/>
</dbReference>
<dbReference type="AlphaFoldDB" id="A0A2G8SER9"/>
<gene>
    <name evidence="2" type="ORF">GSI_05496</name>
</gene>
<organism evidence="2 3">
    <name type="scientific">Ganoderma sinense ZZ0214-1</name>
    <dbReference type="NCBI Taxonomy" id="1077348"/>
    <lineage>
        <taxon>Eukaryota</taxon>
        <taxon>Fungi</taxon>
        <taxon>Dikarya</taxon>
        <taxon>Basidiomycota</taxon>
        <taxon>Agaricomycotina</taxon>
        <taxon>Agaricomycetes</taxon>
        <taxon>Polyporales</taxon>
        <taxon>Polyporaceae</taxon>
        <taxon>Ganoderma</taxon>
    </lineage>
</organism>
<evidence type="ECO:0000256" key="1">
    <source>
        <dbReference type="SAM" id="MobiDB-lite"/>
    </source>
</evidence>
<evidence type="ECO:0000313" key="3">
    <source>
        <dbReference type="Proteomes" id="UP000230002"/>
    </source>
</evidence>
<feature type="compositionally biased region" description="Low complexity" evidence="1">
    <location>
        <begin position="61"/>
        <end position="73"/>
    </location>
</feature>
<keyword evidence="3" id="KW-1185">Reference proteome</keyword>
<reference evidence="2 3" key="1">
    <citation type="journal article" date="2015" name="Sci. Rep.">
        <title>Chromosome-level genome map provides insights into diverse defense mechanisms in the medicinal fungus Ganoderma sinense.</title>
        <authorList>
            <person name="Zhu Y."/>
            <person name="Xu J."/>
            <person name="Sun C."/>
            <person name="Zhou S."/>
            <person name="Xu H."/>
            <person name="Nelson D.R."/>
            <person name="Qian J."/>
            <person name="Song J."/>
            <person name="Luo H."/>
            <person name="Xiang L."/>
            <person name="Li Y."/>
            <person name="Xu Z."/>
            <person name="Ji A."/>
            <person name="Wang L."/>
            <person name="Lu S."/>
            <person name="Hayward A."/>
            <person name="Sun W."/>
            <person name="Li X."/>
            <person name="Schwartz D.C."/>
            <person name="Wang Y."/>
            <person name="Chen S."/>
        </authorList>
    </citation>
    <scope>NUCLEOTIDE SEQUENCE [LARGE SCALE GENOMIC DNA]</scope>
    <source>
        <strain evidence="2 3">ZZ0214-1</strain>
    </source>
</reference>
<name>A0A2G8SER9_9APHY</name>
<feature type="region of interest" description="Disordered" evidence="1">
    <location>
        <begin position="27"/>
        <end position="187"/>
    </location>
</feature>
<proteinExistence type="predicted"/>